<evidence type="ECO:0000256" key="3">
    <source>
        <dbReference type="ARBA" id="ARBA00022629"/>
    </source>
</evidence>
<dbReference type="Proteomes" id="UP000248214">
    <property type="component" value="Unassembled WGS sequence"/>
</dbReference>
<dbReference type="PROSITE" id="PS01125">
    <property type="entry name" value="ROK"/>
    <property type="match status" value="1"/>
</dbReference>
<dbReference type="Gene3D" id="1.10.10.10">
    <property type="entry name" value="Winged helix-like DNA-binding domain superfamily/Winged helix DNA-binding domain"/>
    <property type="match status" value="1"/>
</dbReference>
<dbReference type="PANTHER" id="PTHR18964:SF149">
    <property type="entry name" value="BIFUNCTIONAL UDP-N-ACETYLGLUCOSAMINE 2-EPIMERASE_N-ACETYLMANNOSAMINE KINASE"/>
    <property type="match status" value="1"/>
</dbReference>
<dbReference type="PANTHER" id="PTHR18964">
    <property type="entry name" value="ROK (REPRESSOR, ORF, KINASE) FAMILY"/>
    <property type="match status" value="1"/>
</dbReference>
<evidence type="ECO:0000259" key="4">
    <source>
        <dbReference type="Pfam" id="PF01047"/>
    </source>
</evidence>
<feature type="domain" description="HTH marR-type" evidence="4">
    <location>
        <begin position="16"/>
        <end position="63"/>
    </location>
</feature>
<keyword evidence="6" id="KW-1185">Reference proteome</keyword>
<proteinExistence type="inferred from homology"/>
<comment type="caution">
    <text evidence="5">The sequence shown here is derived from an EMBL/GenBank/DDBJ whole genome shotgun (WGS) entry which is preliminary data.</text>
</comment>
<protein>
    <submittedName>
        <fullName evidence="5">Sugar kinase</fullName>
    </submittedName>
</protein>
<dbReference type="InterPro" id="IPR000600">
    <property type="entry name" value="ROK"/>
</dbReference>
<dbReference type="OrthoDB" id="9796533at2"/>
<evidence type="ECO:0000313" key="6">
    <source>
        <dbReference type="Proteomes" id="UP000248214"/>
    </source>
</evidence>
<dbReference type="GO" id="GO:0003700">
    <property type="term" value="F:DNA-binding transcription factor activity"/>
    <property type="evidence" value="ECO:0007669"/>
    <property type="project" value="InterPro"/>
</dbReference>
<comment type="similarity">
    <text evidence="2">Belongs to the ROK (NagC/XylR) family.</text>
</comment>
<dbReference type="Pfam" id="PF00480">
    <property type="entry name" value="ROK"/>
    <property type="match status" value="1"/>
</dbReference>
<evidence type="ECO:0000313" key="5">
    <source>
        <dbReference type="EMBL" id="PYZ92058.1"/>
    </source>
</evidence>
<sequence>MASPITGSFQLMKSLNRSVVLNTIRIHGAISRSEIAKKTKLTPPTVTNIVNELIDAELVLESRSGKSNGGRKPIILTINSNSRYIVGVDVGVNKVRLAVTNLNGEVSKRKVEPMPVSKALNEEEFLLFLKKILHSFLEEVSEGRDKLIGIGIAMHGIVDHEKGIAIHGPTLKLEKVPVKDVIEEEFNLPVRVENDAKALALGEKWFGAGKETDHFVCLNVGEGIGGGIVLNNRLFHGNNSLAGEVGHTIIDLNGPTCSCGNKGCFQTLASGQALKERASKKIEEGVETELTKIGNREIEGQVIYEAALKGDVVAKEILRETGEYLGLGILNVIHFLNPSMIIVGGGVSKAGSFLMGPITETIETRALSFEAQKTRIVLSDLGEEGSLIGACTLVLSELFTHEHGNT</sequence>
<dbReference type="InterPro" id="IPR043129">
    <property type="entry name" value="ATPase_NBD"/>
</dbReference>
<accession>A0A323T8C1</accession>
<reference evidence="5 6" key="1">
    <citation type="submission" date="2017-10" db="EMBL/GenBank/DDBJ databases">
        <title>Bacillus sp. nov., a halophilic bacterium isolated from a Keqin Lake.</title>
        <authorList>
            <person name="Wang H."/>
        </authorList>
    </citation>
    <scope>NUCLEOTIDE SEQUENCE [LARGE SCALE GENOMIC DNA]</scope>
    <source>
        <strain evidence="5 6">KQ-12</strain>
    </source>
</reference>
<keyword evidence="5" id="KW-0418">Kinase</keyword>
<dbReference type="RefSeq" id="WP_110611593.1">
    <property type="nucleotide sequence ID" value="NZ_PDOD01000005.1"/>
</dbReference>
<comment type="function">
    <text evidence="1">Transcriptional repressor of xylose-utilizing enzymes.</text>
</comment>
<evidence type="ECO:0000256" key="1">
    <source>
        <dbReference type="ARBA" id="ARBA00002486"/>
    </source>
</evidence>
<dbReference type="GO" id="GO:0016301">
    <property type="term" value="F:kinase activity"/>
    <property type="evidence" value="ECO:0007669"/>
    <property type="project" value="UniProtKB-KW"/>
</dbReference>
<keyword evidence="5" id="KW-0808">Transferase</keyword>
<dbReference type="Pfam" id="PF01047">
    <property type="entry name" value="MarR"/>
    <property type="match status" value="1"/>
</dbReference>
<dbReference type="CDD" id="cd24076">
    <property type="entry name" value="ASKHA_ATPase_ROK_BsXylR-like"/>
    <property type="match status" value="1"/>
</dbReference>
<evidence type="ECO:0000256" key="2">
    <source>
        <dbReference type="ARBA" id="ARBA00006479"/>
    </source>
</evidence>
<dbReference type="SUPFAM" id="SSF53067">
    <property type="entry name" value="Actin-like ATPase domain"/>
    <property type="match status" value="1"/>
</dbReference>
<dbReference type="InterPro" id="IPR036390">
    <property type="entry name" value="WH_DNA-bd_sf"/>
</dbReference>
<dbReference type="Gene3D" id="3.30.420.40">
    <property type="match status" value="2"/>
</dbReference>
<organism evidence="5 6">
    <name type="scientific">Salipaludibacillus keqinensis</name>
    <dbReference type="NCBI Taxonomy" id="2045207"/>
    <lineage>
        <taxon>Bacteria</taxon>
        <taxon>Bacillati</taxon>
        <taxon>Bacillota</taxon>
        <taxon>Bacilli</taxon>
        <taxon>Bacillales</taxon>
        <taxon>Bacillaceae</taxon>
    </lineage>
</organism>
<dbReference type="InterPro" id="IPR036388">
    <property type="entry name" value="WH-like_DNA-bd_sf"/>
</dbReference>
<dbReference type="InterPro" id="IPR000835">
    <property type="entry name" value="HTH_MarR-typ"/>
</dbReference>
<dbReference type="SUPFAM" id="SSF46785">
    <property type="entry name" value="Winged helix' DNA-binding domain"/>
    <property type="match status" value="1"/>
</dbReference>
<name>A0A323T8C1_9BACI</name>
<dbReference type="GO" id="GO:0042732">
    <property type="term" value="P:D-xylose metabolic process"/>
    <property type="evidence" value="ECO:0007669"/>
    <property type="project" value="UniProtKB-KW"/>
</dbReference>
<dbReference type="InterPro" id="IPR049874">
    <property type="entry name" value="ROK_cs"/>
</dbReference>
<dbReference type="EMBL" id="PDOD01000005">
    <property type="protein sequence ID" value="PYZ92058.1"/>
    <property type="molecule type" value="Genomic_DNA"/>
</dbReference>
<keyword evidence="3" id="KW-0119">Carbohydrate metabolism</keyword>
<keyword evidence="3" id="KW-0859">Xylose metabolism</keyword>
<dbReference type="AlphaFoldDB" id="A0A323T8C1"/>
<gene>
    <name evidence="5" type="ORF">CR194_17860</name>
</gene>